<protein>
    <submittedName>
        <fullName evidence="1">Uncharacterized protein</fullName>
    </submittedName>
</protein>
<proteinExistence type="predicted"/>
<organism evidence="1 2">
    <name type="scientific">Halonotius roseus</name>
    <dbReference type="NCBI Taxonomy" id="2511997"/>
    <lineage>
        <taxon>Archaea</taxon>
        <taxon>Methanobacteriati</taxon>
        <taxon>Methanobacteriota</taxon>
        <taxon>Stenosarchaea group</taxon>
        <taxon>Halobacteria</taxon>
        <taxon>Halobacteriales</taxon>
        <taxon>Haloferacaceae</taxon>
        <taxon>Halonotius</taxon>
    </lineage>
</organism>
<name>A0A544QSB9_9EURY</name>
<dbReference type="RefSeq" id="WP_142442977.1">
    <property type="nucleotide sequence ID" value="NZ_SESI01000001.1"/>
</dbReference>
<dbReference type="EMBL" id="SESI01000001">
    <property type="protein sequence ID" value="TQQ82328.1"/>
    <property type="molecule type" value="Genomic_DNA"/>
</dbReference>
<gene>
    <name evidence="1" type="ORF">EWF95_05230</name>
</gene>
<dbReference type="OrthoDB" id="190023at2157"/>
<keyword evidence="2" id="KW-1185">Reference proteome</keyword>
<sequence>MGEDERLPIETINGFYHRATLADILLVEVSIIGSKNTVVRANLREGREDTETIEVGDEIKIVYEQALTLRSATNPPWIDLLRGAAESIRNKNTTAAVPLIVSAVDNLLYRQIYLYYRLDGNNHDNSHELIVDKYGNDRGDLYREDFAKNALDNISGVRLTNGPPHKEWRTFQDEILETRRKIVHPQRDPVQKIDRETAIDWYNTTFRLILGMFDLVWFE</sequence>
<dbReference type="AlphaFoldDB" id="A0A544QSB9"/>
<evidence type="ECO:0000313" key="1">
    <source>
        <dbReference type="EMBL" id="TQQ82328.1"/>
    </source>
</evidence>
<evidence type="ECO:0000313" key="2">
    <source>
        <dbReference type="Proteomes" id="UP000315385"/>
    </source>
</evidence>
<reference evidence="1 2" key="1">
    <citation type="submission" date="2019-02" db="EMBL/GenBank/DDBJ databases">
        <title>Halonotius sp. a new haloqrchaeon isolated from saline water.</title>
        <authorList>
            <person name="Duran-Viseras A."/>
            <person name="Sanchez-Porro C."/>
            <person name="Ventosa A."/>
        </authorList>
    </citation>
    <scope>NUCLEOTIDE SEQUENCE [LARGE SCALE GENOMIC DNA]</scope>
    <source>
        <strain evidence="1 2">F9-27</strain>
    </source>
</reference>
<accession>A0A544QSB9</accession>
<comment type="caution">
    <text evidence="1">The sequence shown here is derived from an EMBL/GenBank/DDBJ whole genome shotgun (WGS) entry which is preliminary data.</text>
</comment>
<dbReference type="Proteomes" id="UP000315385">
    <property type="component" value="Unassembled WGS sequence"/>
</dbReference>